<evidence type="ECO:0000256" key="1">
    <source>
        <dbReference type="ARBA" id="ARBA00010617"/>
    </source>
</evidence>
<gene>
    <name evidence="8" type="primary">yjiB</name>
    <name evidence="8" type="ORF">GCM10010911_15620</name>
</gene>
<evidence type="ECO:0000313" key="9">
    <source>
        <dbReference type="Proteomes" id="UP000612456"/>
    </source>
</evidence>
<protein>
    <submittedName>
        <fullName evidence="8">Cytochrome P450 YjiB</fullName>
    </submittedName>
</protein>
<name>A0A916YRZ5_9BACL</name>
<dbReference type="PANTHER" id="PTHR46696">
    <property type="entry name" value="P450, PUTATIVE (EUROFUNG)-RELATED"/>
    <property type="match status" value="1"/>
</dbReference>
<keyword evidence="2 7" id="KW-0349">Heme</keyword>
<evidence type="ECO:0000256" key="4">
    <source>
        <dbReference type="ARBA" id="ARBA00023002"/>
    </source>
</evidence>
<evidence type="ECO:0000256" key="3">
    <source>
        <dbReference type="ARBA" id="ARBA00022723"/>
    </source>
</evidence>
<reference evidence="8" key="2">
    <citation type="submission" date="2020-09" db="EMBL/GenBank/DDBJ databases">
        <authorList>
            <person name="Sun Q."/>
            <person name="Zhou Y."/>
        </authorList>
    </citation>
    <scope>NUCLEOTIDE SEQUENCE</scope>
    <source>
        <strain evidence="8">CGMCC 1.15178</strain>
    </source>
</reference>
<dbReference type="Proteomes" id="UP000612456">
    <property type="component" value="Unassembled WGS sequence"/>
</dbReference>
<keyword evidence="3 7" id="KW-0479">Metal-binding</keyword>
<evidence type="ECO:0000256" key="2">
    <source>
        <dbReference type="ARBA" id="ARBA00022617"/>
    </source>
</evidence>
<dbReference type="PRINTS" id="PR00359">
    <property type="entry name" value="BP450"/>
</dbReference>
<dbReference type="GO" id="GO:0005506">
    <property type="term" value="F:iron ion binding"/>
    <property type="evidence" value="ECO:0007669"/>
    <property type="project" value="InterPro"/>
</dbReference>
<evidence type="ECO:0000256" key="6">
    <source>
        <dbReference type="ARBA" id="ARBA00023033"/>
    </source>
</evidence>
<dbReference type="PANTHER" id="PTHR46696:SF1">
    <property type="entry name" value="CYTOCHROME P450 YJIB-RELATED"/>
    <property type="match status" value="1"/>
</dbReference>
<dbReference type="CDD" id="cd11032">
    <property type="entry name" value="P450_EryK-like"/>
    <property type="match status" value="1"/>
</dbReference>
<evidence type="ECO:0000256" key="7">
    <source>
        <dbReference type="RuleBase" id="RU000461"/>
    </source>
</evidence>
<dbReference type="EMBL" id="BMHP01000001">
    <property type="protein sequence ID" value="GGD58665.1"/>
    <property type="molecule type" value="Genomic_DNA"/>
</dbReference>
<proteinExistence type="inferred from homology"/>
<dbReference type="InterPro" id="IPR036396">
    <property type="entry name" value="Cyt_P450_sf"/>
</dbReference>
<dbReference type="Pfam" id="PF00067">
    <property type="entry name" value="p450"/>
    <property type="match status" value="1"/>
</dbReference>
<dbReference type="GO" id="GO:0004497">
    <property type="term" value="F:monooxygenase activity"/>
    <property type="evidence" value="ECO:0007669"/>
    <property type="project" value="UniProtKB-KW"/>
</dbReference>
<keyword evidence="6 7" id="KW-0503">Monooxygenase</keyword>
<dbReference type="RefSeq" id="WP_188990678.1">
    <property type="nucleotide sequence ID" value="NZ_BMHP01000001.1"/>
</dbReference>
<dbReference type="GO" id="GO:0016705">
    <property type="term" value="F:oxidoreductase activity, acting on paired donors, with incorporation or reduction of molecular oxygen"/>
    <property type="evidence" value="ECO:0007669"/>
    <property type="project" value="InterPro"/>
</dbReference>
<dbReference type="PRINTS" id="PR00385">
    <property type="entry name" value="P450"/>
</dbReference>
<keyword evidence="5 7" id="KW-0408">Iron</keyword>
<comment type="similarity">
    <text evidence="1 7">Belongs to the cytochrome P450 family.</text>
</comment>
<evidence type="ECO:0000313" key="8">
    <source>
        <dbReference type="EMBL" id="GGD58665.1"/>
    </source>
</evidence>
<keyword evidence="4 7" id="KW-0560">Oxidoreductase</keyword>
<evidence type="ECO:0000256" key="5">
    <source>
        <dbReference type="ARBA" id="ARBA00023004"/>
    </source>
</evidence>
<dbReference type="AlphaFoldDB" id="A0A916YRZ5"/>
<dbReference type="FunFam" id="1.10.630.10:FF:000018">
    <property type="entry name" value="Cytochrome P450 monooxygenase"/>
    <property type="match status" value="1"/>
</dbReference>
<dbReference type="PROSITE" id="PS00086">
    <property type="entry name" value="CYTOCHROME_P450"/>
    <property type="match status" value="1"/>
</dbReference>
<dbReference type="GO" id="GO:0020037">
    <property type="term" value="F:heme binding"/>
    <property type="evidence" value="ECO:0007669"/>
    <property type="project" value="InterPro"/>
</dbReference>
<dbReference type="InterPro" id="IPR017972">
    <property type="entry name" value="Cyt_P450_CS"/>
</dbReference>
<dbReference type="SUPFAM" id="SSF48264">
    <property type="entry name" value="Cytochrome P450"/>
    <property type="match status" value="1"/>
</dbReference>
<comment type="caution">
    <text evidence="8">The sequence shown here is derived from an EMBL/GenBank/DDBJ whole genome shotgun (WGS) entry which is preliminary data.</text>
</comment>
<sequence length="378" mass="42491">MLPFNNNNLLPLSWFKQQRSAGTAVFNEEHQYWSVFGHEGVKNIHTDFEHFSSQIQPPSDDSPIDSSILRTDPPRHKLMRATVARAFTSRVIEQMESSIERLAGELLDQAGSAGRLDIVSGIANPLPVTVIAEMMGIPQGDRELFKKWSDDLVGNDPARQMQCQEEMALYFKDILKSRRAQPGNDLITALIEANVGGGTLSEIELIGFCILLLVAGNETTSNLISSSILCLESAPEAWEQLLKDNSLIPSAIEETLRYCSPVQILERRVKADMQWAGNPFKEGQLVLTYIGSANHDERVFDEPERFNIHRRPNPHLAFGHGIHFCLGAVLARLEARIALKALLNRLPRLRRTDNQPLERLDSSMMFGLKRFIIENAVR</sequence>
<accession>A0A916YRZ5</accession>
<dbReference type="InterPro" id="IPR002397">
    <property type="entry name" value="Cyt_P450_B"/>
</dbReference>
<dbReference type="InterPro" id="IPR001128">
    <property type="entry name" value="Cyt_P450"/>
</dbReference>
<organism evidence="8 9">
    <name type="scientific">Paenibacillus nasutitermitis</name>
    <dbReference type="NCBI Taxonomy" id="1652958"/>
    <lineage>
        <taxon>Bacteria</taxon>
        <taxon>Bacillati</taxon>
        <taxon>Bacillota</taxon>
        <taxon>Bacilli</taxon>
        <taxon>Bacillales</taxon>
        <taxon>Paenibacillaceae</taxon>
        <taxon>Paenibacillus</taxon>
    </lineage>
</organism>
<keyword evidence="9" id="KW-1185">Reference proteome</keyword>
<dbReference type="Gene3D" id="1.10.630.10">
    <property type="entry name" value="Cytochrome P450"/>
    <property type="match status" value="1"/>
</dbReference>
<reference evidence="8" key="1">
    <citation type="journal article" date="2014" name="Int. J. Syst. Evol. Microbiol.">
        <title>Complete genome sequence of Corynebacterium casei LMG S-19264T (=DSM 44701T), isolated from a smear-ripened cheese.</title>
        <authorList>
            <consortium name="US DOE Joint Genome Institute (JGI-PGF)"/>
            <person name="Walter F."/>
            <person name="Albersmeier A."/>
            <person name="Kalinowski J."/>
            <person name="Ruckert C."/>
        </authorList>
    </citation>
    <scope>NUCLEOTIDE SEQUENCE</scope>
    <source>
        <strain evidence="8">CGMCC 1.15178</strain>
    </source>
</reference>